<evidence type="ECO:0000256" key="2">
    <source>
        <dbReference type="ARBA" id="ARBA00023125"/>
    </source>
</evidence>
<proteinExistence type="predicted"/>
<feature type="domain" description="DDE" evidence="4">
    <location>
        <begin position="78"/>
        <end position="214"/>
    </location>
</feature>
<evidence type="ECO:0000313" key="6">
    <source>
        <dbReference type="Proteomes" id="UP001055111"/>
    </source>
</evidence>
<evidence type="ECO:0000256" key="1">
    <source>
        <dbReference type="ARBA" id="ARBA00022578"/>
    </source>
</evidence>
<dbReference type="PANTHER" id="PTHR35528:SF3">
    <property type="entry name" value="BLL1675 PROTEIN"/>
    <property type="match status" value="1"/>
</dbReference>
<keyword evidence="3" id="KW-0233">DNA recombination</keyword>
<dbReference type="InterPro" id="IPR052183">
    <property type="entry name" value="IS_Transposase"/>
</dbReference>
<name>A0AA37IHY3_9BURK</name>
<dbReference type="Pfam" id="PF13610">
    <property type="entry name" value="DDE_Tnp_IS240"/>
    <property type="match status" value="1"/>
</dbReference>
<dbReference type="Proteomes" id="UP001055111">
    <property type="component" value="Unassembled WGS sequence"/>
</dbReference>
<dbReference type="EMBL" id="BPUS01000032">
    <property type="protein sequence ID" value="GJH30141.1"/>
    <property type="molecule type" value="Genomic_DNA"/>
</dbReference>
<keyword evidence="1" id="KW-0815">Transposition</keyword>
<organism evidence="5 6">
    <name type="scientific">Caballeronia novacaledonica</name>
    <dbReference type="NCBI Taxonomy" id="1544861"/>
    <lineage>
        <taxon>Bacteria</taxon>
        <taxon>Pseudomonadati</taxon>
        <taxon>Pseudomonadota</taxon>
        <taxon>Betaproteobacteria</taxon>
        <taxon>Burkholderiales</taxon>
        <taxon>Burkholderiaceae</taxon>
        <taxon>Caballeronia</taxon>
    </lineage>
</organism>
<protein>
    <submittedName>
        <fullName evidence="5">IS6 family transposase</fullName>
    </submittedName>
</protein>
<dbReference type="InterPro" id="IPR032874">
    <property type="entry name" value="DDE_dom"/>
</dbReference>
<dbReference type="GO" id="GO:0006310">
    <property type="term" value="P:DNA recombination"/>
    <property type="evidence" value="ECO:0007669"/>
    <property type="project" value="UniProtKB-KW"/>
</dbReference>
<accession>A0AA37IHY3</accession>
<reference evidence="5" key="1">
    <citation type="submission" date="2022-09" db="EMBL/GenBank/DDBJ databases">
        <title>Isolation and characterization of 3-chlorobenzoate degrading bacteria from soils in Shizuoka.</title>
        <authorList>
            <person name="Ifat A."/>
            <person name="Ogawa N."/>
            <person name="Kimbara K."/>
            <person name="Moriuchi R."/>
            <person name="Dohra H."/>
            <person name="Shintani M."/>
        </authorList>
    </citation>
    <scope>NUCLEOTIDE SEQUENCE</scope>
    <source>
        <strain evidence="5">19CS4-2</strain>
    </source>
</reference>
<dbReference type="InterPro" id="IPR047930">
    <property type="entry name" value="Transpos_IS6"/>
</dbReference>
<evidence type="ECO:0000313" key="5">
    <source>
        <dbReference type="EMBL" id="GJH30141.1"/>
    </source>
</evidence>
<dbReference type="PANTHER" id="PTHR35528">
    <property type="entry name" value="BLL1675 PROTEIN"/>
    <property type="match status" value="1"/>
</dbReference>
<dbReference type="GO" id="GO:0003677">
    <property type="term" value="F:DNA binding"/>
    <property type="evidence" value="ECO:0007669"/>
    <property type="project" value="UniProtKB-KW"/>
</dbReference>
<comment type="caution">
    <text evidence="5">The sequence shown here is derived from an EMBL/GenBank/DDBJ whole genome shotgun (WGS) entry which is preliminary data.</text>
</comment>
<evidence type="ECO:0000256" key="3">
    <source>
        <dbReference type="ARBA" id="ARBA00023172"/>
    </source>
</evidence>
<keyword evidence="2" id="KW-0238">DNA-binding</keyword>
<dbReference type="NCBIfam" id="NF033587">
    <property type="entry name" value="transpos_IS6"/>
    <property type="match status" value="1"/>
</dbReference>
<gene>
    <name evidence="5" type="ORF">CBA19CS42_36515</name>
</gene>
<dbReference type="AlphaFoldDB" id="A0AA37IHY3"/>
<dbReference type="GO" id="GO:0032196">
    <property type="term" value="P:transposition"/>
    <property type="evidence" value="ECO:0007669"/>
    <property type="project" value="UniProtKB-KW"/>
</dbReference>
<sequence>MSKLKSLEELFGGRHFDREIIVLCVRWFLRYKLSLRDLVEMMAERGLSLAHTTIQRWERRYMPEFVKRWNPFATVAGRSWRVDETYLKIRDRWVYLYRAVDRAGQTVDFMLRAKRDVAAAKAFFRKAIRHQGQSPETITLDVFAASHRAFREMKADGLLPEDTMVRSSKYPNNLIEQDHRPIKSRTNVMLGFKRFRIAATTISGVGLAHRIRKDRFDLSKLGRNGAAASAIWNTVMSAR</sequence>
<evidence type="ECO:0000259" key="4">
    <source>
        <dbReference type="Pfam" id="PF13610"/>
    </source>
</evidence>